<name>A0A160TBG1_9ZZZZ</name>
<dbReference type="EMBL" id="CZQC01000036">
    <property type="protein sequence ID" value="CUS41141.1"/>
    <property type="molecule type" value="Genomic_DNA"/>
</dbReference>
<feature type="domain" description="Phospholipid/glycerol acyltransferase" evidence="2">
    <location>
        <begin position="85"/>
        <end position="227"/>
    </location>
</feature>
<evidence type="ECO:0000256" key="1">
    <source>
        <dbReference type="SAM" id="Phobius"/>
    </source>
</evidence>
<accession>A0A160TBG1</accession>
<keyword evidence="1" id="KW-0812">Transmembrane</keyword>
<dbReference type="PANTHER" id="PTHR10983">
    <property type="entry name" value="1-ACYLGLYCEROL-3-PHOSPHATE ACYLTRANSFERASE-RELATED"/>
    <property type="match status" value="1"/>
</dbReference>
<evidence type="ECO:0000259" key="2">
    <source>
        <dbReference type="SMART" id="SM00563"/>
    </source>
</evidence>
<gene>
    <name evidence="3" type="ORF">MGWOODY_Tha700</name>
</gene>
<dbReference type="CDD" id="cd07990">
    <property type="entry name" value="LPLAT_LCLAT1-like"/>
    <property type="match status" value="1"/>
</dbReference>
<feature type="transmembrane region" description="Helical" evidence="1">
    <location>
        <begin position="12"/>
        <end position="37"/>
    </location>
</feature>
<sequence length="312" mass="36460">MLPLFKGIVASLLLLVNTLFWACFLFSFTLFKIILPIPVIRRLITAILDTIANAWISCNSGWMILTQRMDWKIERPSNLDKKGWYFVLSNHQSWVDILVLQHSLNGRIPLLKFFLKQELIKVPIMGAAWWALDFPFMKRYSKAYLEKHPEKKGQDLETTRKACEKFKDLPTSVMNFLEGTRYTEQKHAEQKSEFKHLLKPKAGGMAFAMSAMGDQFKSILDVTIYYPDGIPTFWDFMQGKMPRCSVVIEEKAIPKELMNGDYEASDRYRLDFQLWVQQLWEEKDRRLETMRKQYNRLSGATHTVASAAFCFV</sequence>
<organism evidence="3">
    <name type="scientific">hydrothermal vent metagenome</name>
    <dbReference type="NCBI Taxonomy" id="652676"/>
    <lineage>
        <taxon>unclassified sequences</taxon>
        <taxon>metagenomes</taxon>
        <taxon>ecological metagenomes</taxon>
    </lineage>
</organism>
<dbReference type="SMART" id="SM00563">
    <property type="entry name" value="PlsC"/>
    <property type="match status" value="1"/>
</dbReference>
<keyword evidence="1" id="KW-0472">Membrane</keyword>
<reference evidence="3" key="1">
    <citation type="submission" date="2015-10" db="EMBL/GenBank/DDBJ databases">
        <authorList>
            <person name="Gilbert D.G."/>
        </authorList>
    </citation>
    <scope>NUCLEOTIDE SEQUENCE</scope>
</reference>
<dbReference type="InterPro" id="IPR002123">
    <property type="entry name" value="Plipid/glycerol_acylTrfase"/>
</dbReference>
<protein>
    <submittedName>
        <fullName evidence="3">Acyltransferase family protein</fullName>
    </submittedName>
</protein>
<dbReference type="GO" id="GO:0016746">
    <property type="term" value="F:acyltransferase activity"/>
    <property type="evidence" value="ECO:0007669"/>
    <property type="project" value="UniProtKB-KW"/>
</dbReference>
<dbReference type="NCBIfam" id="NF010621">
    <property type="entry name" value="PRK14014.1"/>
    <property type="match status" value="1"/>
</dbReference>
<dbReference type="PANTHER" id="PTHR10983:SF16">
    <property type="entry name" value="LYSOCARDIOLIPIN ACYLTRANSFERASE 1"/>
    <property type="match status" value="1"/>
</dbReference>
<proteinExistence type="predicted"/>
<keyword evidence="1" id="KW-1133">Transmembrane helix</keyword>
<dbReference type="AlphaFoldDB" id="A0A160TBG1"/>
<evidence type="ECO:0000313" key="3">
    <source>
        <dbReference type="EMBL" id="CUS41141.1"/>
    </source>
</evidence>
<dbReference type="SUPFAM" id="SSF69593">
    <property type="entry name" value="Glycerol-3-phosphate (1)-acyltransferase"/>
    <property type="match status" value="1"/>
</dbReference>
<keyword evidence="3" id="KW-0012">Acyltransferase</keyword>
<dbReference type="Pfam" id="PF01553">
    <property type="entry name" value="Acyltransferase"/>
    <property type="match status" value="1"/>
</dbReference>
<keyword evidence="3" id="KW-0808">Transferase</keyword>